<name>A0A2T0LLU4_9PSEU</name>
<evidence type="ECO:0000313" key="1">
    <source>
        <dbReference type="EMBL" id="PRX44014.1"/>
    </source>
</evidence>
<keyword evidence="2" id="KW-1185">Reference proteome</keyword>
<accession>A0A2T0LLU4</accession>
<proteinExistence type="predicted"/>
<protein>
    <submittedName>
        <fullName evidence="1">Uncharacterized protein</fullName>
    </submittedName>
</protein>
<sequence length="308" mass="31073">MTSGTRPAGWSTWWRAGGHNEPVPAREAVLRRAAFGDAPALGARELARAATARCRWLAAVVLGGQGRYAAATTFLEPLIRGRDPLHASLAAGTLASHRRQLGGHAAALPLDAAALARATAAGGPADDDGADPAGALADALLGLAADNLALGRLGVARRLLARAAEVPAGWRTRVRAGWIGAELALACGAAADAVPFAEEAARVARERGAARHSVKSGLVLAAALAATGEPGARERAAGLVATARAATAAHGLGSLGWPAAVLSAELAAAGSAAARRHRAAVTRELHALLPAADPEGRRLARQSAWVPI</sequence>
<dbReference type="Proteomes" id="UP000238362">
    <property type="component" value="Unassembled WGS sequence"/>
</dbReference>
<reference evidence="1 2" key="1">
    <citation type="submission" date="2018-03" db="EMBL/GenBank/DDBJ databases">
        <title>Genomic Encyclopedia of Type Strains, Phase III (KMG-III): the genomes of soil and plant-associated and newly described type strains.</title>
        <authorList>
            <person name="Whitman W."/>
        </authorList>
    </citation>
    <scope>NUCLEOTIDE SEQUENCE [LARGE SCALE GENOMIC DNA]</scope>
    <source>
        <strain evidence="1 2">CGMCC 4.7125</strain>
    </source>
</reference>
<dbReference type="EMBL" id="PVNH01000013">
    <property type="protein sequence ID" value="PRX44014.1"/>
    <property type="molecule type" value="Genomic_DNA"/>
</dbReference>
<comment type="caution">
    <text evidence="1">The sequence shown here is derived from an EMBL/GenBank/DDBJ whole genome shotgun (WGS) entry which is preliminary data.</text>
</comment>
<gene>
    <name evidence="1" type="ORF">B0I33_113180</name>
</gene>
<evidence type="ECO:0000313" key="2">
    <source>
        <dbReference type="Proteomes" id="UP000238362"/>
    </source>
</evidence>
<dbReference type="AlphaFoldDB" id="A0A2T0LLU4"/>
<organism evidence="1 2">
    <name type="scientific">Prauserella shujinwangii</name>
    <dbReference type="NCBI Taxonomy" id="1453103"/>
    <lineage>
        <taxon>Bacteria</taxon>
        <taxon>Bacillati</taxon>
        <taxon>Actinomycetota</taxon>
        <taxon>Actinomycetes</taxon>
        <taxon>Pseudonocardiales</taxon>
        <taxon>Pseudonocardiaceae</taxon>
        <taxon>Prauserella</taxon>
    </lineage>
</organism>